<dbReference type="AlphaFoldDB" id="A0A4D4JAL4"/>
<dbReference type="SUPFAM" id="SSF51126">
    <property type="entry name" value="Pectin lyase-like"/>
    <property type="match status" value="1"/>
</dbReference>
<feature type="compositionally biased region" description="Polar residues" evidence="1">
    <location>
        <begin position="31"/>
        <end position="42"/>
    </location>
</feature>
<feature type="domain" description="Right handed beta helix" evidence="2">
    <location>
        <begin position="125"/>
        <end position="296"/>
    </location>
</feature>
<organism evidence="3 4">
    <name type="scientific">Gandjariella thermophila</name>
    <dbReference type="NCBI Taxonomy" id="1931992"/>
    <lineage>
        <taxon>Bacteria</taxon>
        <taxon>Bacillati</taxon>
        <taxon>Actinomycetota</taxon>
        <taxon>Actinomycetes</taxon>
        <taxon>Pseudonocardiales</taxon>
        <taxon>Pseudonocardiaceae</taxon>
        <taxon>Gandjariella</taxon>
    </lineage>
</organism>
<dbReference type="SMART" id="SM00710">
    <property type="entry name" value="PbH1"/>
    <property type="match status" value="6"/>
</dbReference>
<evidence type="ECO:0000313" key="4">
    <source>
        <dbReference type="Proteomes" id="UP000298860"/>
    </source>
</evidence>
<protein>
    <recommendedName>
        <fullName evidence="2">Right handed beta helix domain-containing protein</fullName>
    </recommendedName>
</protein>
<dbReference type="Gene3D" id="2.160.20.10">
    <property type="entry name" value="Single-stranded right-handed beta-helix, Pectin lyase-like"/>
    <property type="match status" value="2"/>
</dbReference>
<dbReference type="InterPro" id="IPR011050">
    <property type="entry name" value="Pectin_lyase_fold/virulence"/>
</dbReference>
<gene>
    <name evidence="3" type="ORF">GTS_36830</name>
</gene>
<evidence type="ECO:0000313" key="3">
    <source>
        <dbReference type="EMBL" id="GDY32050.1"/>
    </source>
</evidence>
<name>A0A4D4JAL4_9PSEU</name>
<proteinExistence type="predicted"/>
<dbReference type="EMBL" id="BJFL01000020">
    <property type="protein sequence ID" value="GDY32050.1"/>
    <property type="molecule type" value="Genomic_DNA"/>
</dbReference>
<dbReference type="Pfam" id="PF13229">
    <property type="entry name" value="Beta_helix"/>
    <property type="match status" value="1"/>
</dbReference>
<keyword evidence="4" id="KW-1185">Reference proteome</keyword>
<accession>A0A4D4JAL4</accession>
<sequence length="368" mass="38053">MGACVLTVAASTGACTTAPPNLSGDGAPPSETANVSSCTSTVDDPKRTAQAMQNAAPGNTICFAGTGLADTDLTLTRSGTPAAPITLLGHGVPVRSVTVFGDNVVVDGFAVRGGTGLAVAGRAITVRHNTVRETTRNGISCDPCAGAAIESNTVDRADGTGILVNGQDVTVRDNMVSGSIMREMNDADGIRFFGRGHRITDNRIRDISMAGYPRPPHPDCFQTFDNSKPPTTDVVIARNTCENVGQHCLIATAETAGTHGEVGRSHSIRFVGNTCSVGASQAVLVRWFPDVEVSDNRISGPVFDRGVIYLDGSVNGAVLRNTFVGCYRQVEADDSSRAGLRVEGNVSVRPGTSPAALAPAAADVPCGR</sequence>
<dbReference type="InterPro" id="IPR039448">
    <property type="entry name" value="Beta_helix"/>
</dbReference>
<reference evidence="4" key="1">
    <citation type="submission" date="2019-04" db="EMBL/GenBank/DDBJ databases">
        <title>Draft genome sequence of Pseudonocardiaceae bacterium SL3-2-4.</title>
        <authorList>
            <person name="Ningsih F."/>
            <person name="Yokota A."/>
            <person name="Sakai Y."/>
            <person name="Nanatani K."/>
            <person name="Yabe S."/>
            <person name="Oetari A."/>
            <person name="Sjamsuridzal W."/>
        </authorList>
    </citation>
    <scope>NUCLEOTIDE SEQUENCE [LARGE SCALE GENOMIC DNA]</scope>
    <source>
        <strain evidence="4">SL3-2-4</strain>
    </source>
</reference>
<dbReference type="Proteomes" id="UP000298860">
    <property type="component" value="Unassembled WGS sequence"/>
</dbReference>
<evidence type="ECO:0000259" key="2">
    <source>
        <dbReference type="Pfam" id="PF13229"/>
    </source>
</evidence>
<dbReference type="InterPro" id="IPR006626">
    <property type="entry name" value="PbH1"/>
</dbReference>
<dbReference type="InterPro" id="IPR012334">
    <property type="entry name" value="Pectin_lyas_fold"/>
</dbReference>
<feature type="region of interest" description="Disordered" evidence="1">
    <location>
        <begin position="18"/>
        <end position="43"/>
    </location>
</feature>
<comment type="caution">
    <text evidence="3">The sequence shown here is derived from an EMBL/GenBank/DDBJ whole genome shotgun (WGS) entry which is preliminary data.</text>
</comment>
<evidence type="ECO:0000256" key="1">
    <source>
        <dbReference type="SAM" id="MobiDB-lite"/>
    </source>
</evidence>